<protein>
    <submittedName>
        <fullName evidence="2">Uncharacterized protein</fullName>
    </submittedName>
</protein>
<reference evidence="2 3" key="1">
    <citation type="journal article" date="2023" name="Mol. Phylogenet. Evol.">
        <title>Genome-scale phylogeny and comparative genomics of the fungal order Sordariales.</title>
        <authorList>
            <person name="Hensen N."/>
            <person name="Bonometti L."/>
            <person name="Westerberg I."/>
            <person name="Brannstrom I.O."/>
            <person name="Guillou S."/>
            <person name="Cros-Aarteil S."/>
            <person name="Calhoun S."/>
            <person name="Haridas S."/>
            <person name="Kuo A."/>
            <person name="Mondo S."/>
            <person name="Pangilinan J."/>
            <person name="Riley R."/>
            <person name="LaButti K."/>
            <person name="Andreopoulos B."/>
            <person name="Lipzen A."/>
            <person name="Chen C."/>
            <person name="Yan M."/>
            <person name="Daum C."/>
            <person name="Ng V."/>
            <person name="Clum A."/>
            <person name="Steindorff A."/>
            <person name="Ohm R.A."/>
            <person name="Martin F."/>
            <person name="Silar P."/>
            <person name="Natvig D.O."/>
            <person name="Lalanne C."/>
            <person name="Gautier V."/>
            <person name="Ament-Velasquez S.L."/>
            <person name="Kruys A."/>
            <person name="Hutchinson M.I."/>
            <person name="Powell A.J."/>
            <person name="Barry K."/>
            <person name="Miller A.N."/>
            <person name="Grigoriev I.V."/>
            <person name="Debuchy R."/>
            <person name="Gladieux P."/>
            <person name="Hiltunen Thoren M."/>
            <person name="Johannesson H."/>
        </authorList>
    </citation>
    <scope>NUCLEOTIDE SEQUENCE [LARGE SCALE GENOMIC DNA]</scope>
    <source>
        <strain evidence="2 3">FGSC 10403</strain>
    </source>
</reference>
<proteinExistence type="predicted"/>
<dbReference type="EMBL" id="JAULSX010000002">
    <property type="protein sequence ID" value="KAK3496958.1"/>
    <property type="molecule type" value="Genomic_DNA"/>
</dbReference>
<comment type="caution">
    <text evidence="2">The sequence shown here is derived from an EMBL/GenBank/DDBJ whole genome shotgun (WGS) entry which is preliminary data.</text>
</comment>
<sequence length="146" mass="16718">MLKFFQGQPMSDWRSTFLPAKSRCNIFHRFYNSLHIINVFGWLTSSSTLAFMMKPSVPTHCTTSLKNPKISGHWASSYPRELAAVKLDIILAVSWLGFICLIPNGDKVKRGKTRHLYAFPLWPFPCSSVTGRYRDSLWPPIGIFHV</sequence>
<keyword evidence="1" id="KW-0812">Transmembrane</keyword>
<evidence type="ECO:0000313" key="2">
    <source>
        <dbReference type="EMBL" id="KAK3496958.1"/>
    </source>
</evidence>
<keyword evidence="1" id="KW-0472">Membrane</keyword>
<keyword evidence="1" id="KW-1133">Transmembrane helix</keyword>
<keyword evidence="3" id="KW-1185">Reference proteome</keyword>
<evidence type="ECO:0000256" key="1">
    <source>
        <dbReference type="SAM" id="Phobius"/>
    </source>
</evidence>
<dbReference type="GeneID" id="87879295"/>
<gene>
    <name evidence="2" type="ORF">B0T23DRAFT_70663</name>
</gene>
<organism evidence="2 3">
    <name type="scientific">Neurospora hispaniola</name>
    <dbReference type="NCBI Taxonomy" id="588809"/>
    <lineage>
        <taxon>Eukaryota</taxon>
        <taxon>Fungi</taxon>
        <taxon>Dikarya</taxon>
        <taxon>Ascomycota</taxon>
        <taxon>Pezizomycotina</taxon>
        <taxon>Sordariomycetes</taxon>
        <taxon>Sordariomycetidae</taxon>
        <taxon>Sordariales</taxon>
        <taxon>Sordariaceae</taxon>
        <taxon>Neurospora</taxon>
    </lineage>
</organism>
<dbReference type="Proteomes" id="UP001285908">
    <property type="component" value="Unassembled WGS sequence"/>
</dbReference>
<dbReference type="RefSeq" id="XP_062695222.1">
    <property type="nucleotide sequence ID" value="XM_062841673.1"/>
</dbReference>
<feature type="transmembrane region" description="Helical" evidence="1">
    <location>
        <begin position="30"/>
        <end position="53"/>
    </location>
</feature>
<dbReference type="AlphaFoldDB" id="A0AAJ0MTH1"/>
<accession>A0AAJ0MTH1</accession>
<name>A0AAJ0MTH1_9PEZI</name>
<evidence type="ECO:0000313" key="3">
    <source>
        <dbReference type="Proteomes" id="UP001285908"/>
    </source>
</evidence>
<feature type="transmembrane region" description="Helical" evidence="1">
    <location>
        <begin position="83"/>
        <end position="102"/>
    </location>
</feature>